<evidence type="ECO:0000313" key="3">
    <source>
        <dbReference type="Proteomes" id="UP000055024"/>
    </source>
</evidence>
<dbReference type="InterPro" id="IPR036612">
    <property type="entry name" value="KH_dom_type_1_sf"/>
</dbReference>
<dbReference type="Gene3D" id="3.30.1370.10">
    <property type="entry name" value="K Homology domain, type 1"/>
    <property type="match status" value="1"/>
</dbReference>
<dbReference type="Pfam" id="PF00013">
    <property type="entry name" value="KH_1"/>
    <property type="match status" value="1"/>
</dbReference>
<proteinExistence type="predicted"/>
<dbReference type="GO" id="GO:0003723">
    <property type="term" value="F:RNA binding"/>
    <property type="evidence" value="ECO:0007669"/>
    <property type="project" value="InterPro"/>
</dbReference>
<accession>A0A0V1HHS8</accession>
<protein>
    <submittedName>
        <fullName evidence="2">Protein quaking-A</fullName>
    </submittedName>
</protein>
<sequence length="228" mass="26424">LLYISGVKSHIVHFCFKHWSVRLTLLSVWLIMSVRRAFFERKLRLNDELEYALRTAPPGRSTNRMLERYVNALFTIPMFRVRPLPPRGLGRIKRSHGLILISRCQYSFNVAARIIGPRGSTVRSLEQYCGCDIYLEPLNQCILKIIISVVDYENVVNWRIGLAKEGLRMLIEERNNNGSLILKLQLAELAVWNRTFQNRLLNRYVENFNNNSAQDENDGETADGSLLE</sequence>
<dbReference type="STRING" id="268475.A0A0V1HHS8"/>
<evidence type="ECO:0000313" key="2">
    <source>
        <dbReference type="EMBL" id="KRZ10253.1"/>
    </source>
</evidence>
<dbReference type="AlphaFoldDB" id="A0A0V1HHS8"/>
<dbReference type="InterPro" id="IPR004088">
    <property type="entry name" value="KH_dom_type_1"/>
</dbReference>
<name>A0A0V1HHS8_9BILA</name>
<comment type="caution">
    <text evidence="2">The sequence shown here is derived from an EMBL/GenBank/DDBJ whole genome shotgun (WGS) entry which is preliminary data.</text>
</comment>
<dbReference type="OrthoDB" id="6777263at2759"/>
<dbReference type="EMBL" id="JYDP01000062">
    <property type="protein sequence ID" value="KRZ10253.1"/>
    <property type="molecule type" value="Genomic_DNA"/>
</dbReference>
<evidence type="ECO:0000259" key="1">
    <source>
        <dbReference type="Pfam" id="PF00013"/>
    </source>
</evidence>
<feature type="domain" description="K Homology" evidence="1">
    <location>
        <begin position="111"/>
        <end position="137"/>
    </location>
</feature>
<keyword evidence="3" id="KW-1185">Reference proteome</keyword>
<dbReference type="Proteomes" id="UP000055024">
    <property type="component" value="Unassembled WGS sequence"/>
</dbReference>
<gene>
    <name evidence="2" type="primary">qki-a</name>
    <name evidence="2" type="ORF">T11_11287</name>
</gene>
<reference evidence="2 3" key="1">
    <citation type="submission" date="2015-01" db="EMBL/GenBank/DDBJ databases">
        <title>Evolution of Trichinella species and genotypes.</title>
        <authorList>
            <person name="Korhonen P.K."/>
            <person name="Edoardo P."/>
            <person name="Giuseppe L.R."/>
            <person name="Gasser R.B."/>
        </authorList>
    </citation>
    <scope>NUCLEOTIDE SEQUENCE [LARGE SCALE GENOMIC DNA]</scope>
    <source>
        <strain evidence="2">ISS1029</strain>
    </source>
</reference>
<organism evidence="2 3">
    <name type="scientific">Trichinella zimbabwensis</name>
    <dbReference type="NCBI Taxonomy" id="268475"/>
    <lineage>
        <taxon>Eukaryota</taxon>
        <taxon>Metazoa</taxon>
        <taxon>Ecdysozoa</taxon>
        <taxon>Nematoda</taxon>
        <taxon>Enoplea</taxon>
        <taxon>Dorylaimia</taxon>
        <taxon>Trichinellida</taxon>
        <taxon>Trichinellidae</taxon>
        <taxon>Trichinella</taxon>
    </lineage>
</organism>
<feature type="non-terminal residue" evidence="2">
    <location>
        <position position="1"/>
    </location>
</feature>
<dbReference type="SUPFAM" id="SSF54791">
    <property type="entry name" value="Eukaryotic type KH-domain (KH-domain type I)"/>
    <property type="match status" value="1"/>
</dbReference>